<feature type="transmembrane region" description="Helical" evidence="1">
    <location>
        <begin position="92"/>
        <end position="113"/>
    </location>
</feature>
<dbReference type="Pfam" id="PF11750">
    <property type="entry name" value="DUF3307"/>
    <property type="match status" value="1"/>
</dbReference>
<sequence>MISQTSRLVLALLLLSHGFADFVAQTDKMVTDKTYGYRAAYVKHFFANFITSFVLMLPFMSLYVLTILLLLSLMHIFIDFMGYRRQHAINNVPGFFIDQACHIFLIIIAWLVMRYSVAMPFSNAYINTDILSRYGDIACIAVVYLYVIFGGAVFMKKIMRHPLIKISQQEVAGVGRYIGMLERAIIMTLVLFDAMTAMAFVLTAKSLARYKELDDKAFAEYYLMGTLASTLIALAGGLLARLWL</sequence>
<dbReference type="Proteomes" id="UP000008457">
    <property type="component" value="Chromosome"/>
</dbReference>
<keyword evidence="3" id="KW-1185">Reference proteome</keyword>
<organism evidence="2 3">
    <name type="scientific">Mahella australiensis (strain DSM 15567 / CIP 107919 / 50-1 BON)</name>
    <dbReference type="NCBI Taxonomy" id="697281"/>
    <lineage>
        <taxon>Bacteria</taxon>
        <taxon>Bacillati</taxon>
        <taxon>Bacillota</taxon>
        <taxon>Clostridia</taxon>
        <taxon>Thermoanaerobacterales</taxon>
        <taxon>Thermoanaerobacterales Family IV. Incertae Sedis</taxon>
        <taxon>Mahella</taxon>
    </lineage>
</organism>
<dbReference type="KEGG" id="mas:Mahau_2259"/>
<reference evidence="3" key="1">
    <citation type="submission" date="2010-11" db="EMBL/GenBank/DDBJ databases">
        <title>The complete genome of Mahella australiensis DSM 15567.</title>
        <authorList>
            <consortium name="US DOE Joint Genome Institute (JGI-PGF)"/>
            <person name="Lucas S."/>
            <person name="Copeland A."/>
            <person name="Lapidus A."/>
            <person name="Bruce D."/>
            <person name="Goodwin L."/>
            <person name="Pitluck S."/>
            <person name="Kyrpides N."/>
            <person name="Mavromatis K."/>
            <person name="Pagani I."/>
            <person name="Ivanova N."/>
            <person name="Teshima H."/>
            <person name="Brettin T."/>
            <person name="Detter J.C."/>
            <person name="Han C."/>
            <person name="Tapia R."/>
            <person name="Land M."/>
            <person name="Hauser L."/>
            <person name="Markowitz V."/>
            <person name="Cheng J.-F."/>
            <person name="Hugenholtz P."/>
            <person name="Woyke T."/>
            <person name="Wu D."/>
            <person name="Spring S."/>
            <person name="Pukall R."/>
            <person name="Steenblock K."/>
            <person name="Schneider S."/>
            <person name="Klenk H.-P."/>
            <person name="Eisen J.A."/>
        </authorList>
    </citation>
    <scope>NUCLEOTIDE SEQUENCE [LARGE SCALE GENOMIC DNA]</scope>
    <source>
        <strain evidence="3">DSM 15567 / CIP 107919 / 50-1 BON</strain>
    </source>
</reference>
<proteinExistence type="predicted"/>
<keyword evidence="1" id="KW-1133">Transmembrane helix</keyword>
<dbReference type="HOGENOM" id="CLU_072282_0_0_9"/>
<name>F3ZVN4_MAHA5</name>
<dbReference type="eggNOG" id="COG5061">
    <property type="taxonomic scope" value="Bacteria"/>
</dbReference>
<reference evidence="2 3" key="2">
    <citation type="journal article" date="2011" name="Stand. Genomic Sci.">
        <title>Complete genome sequence of Mahella australiensis type strain (50-1 BON).</title>
        <authorList>
            <person name="Sikorski J."/>
            <person name="Teshima H."/>
            <person name="Nolan M."/>
            <person name="Lucas S."/>
            <person name="Hammon N."/>
            <person name="Deshpande S."/>
            <person name="Cheng J.F."/>
            <person name="Pitluck S."/>
            <person name="Liolios K."/>
            <person name="Pagani I."/>
            <person name="Ivanova N."/>
            <person name="Huntemann M."/>
            <person name="Mavromatis K."/>
            <person name="Ovchinikova G."/>
            <person name="Pati A."/>
            <person name="Tapia R."/>
            <person name="Han C."/>
            <person name="Goodwin L."/>
            <person name="Chen A."/>
            <person name="Palaniappan K."/>
            <person name="Land M."/>
            <person name="Hauser L."/>
            <person name="Ngatchou-Djao O.D."/>
            <person name="Rohde M."/>
            <person name="Pukall R."/>
            <person name="Spring S."/>
            <person name="Abt B."/>
            <person name="Goker M."/>
            <person name="Detter J.C."/>
            <person name="Woyke T."/>
            <person name="Bristow J."/>
            <person name="Markowitz V."/>
            <person name="Hugenholtz P."/>
            <person name="Eisen J.A."/>
            <person name="Kyrpides N.C."/>
            <person name="Klenk H.P."/>
            <person name="Lapidus A."/>
        </authorList>
    </citation>
    <scope>NUCLEOTIDE SEQUENCE [LARGE SCALE GENOMIC DNA]</scope>
    <source>
        <strain evidence="3">DSM 15567 / CIP 107919 / 50-1 BON</strain>
    </source>
</reference>
<evidence type="ECO:0000313" key="3">
    <source>
        <dbReference type="Proteomes" id="UP000008457"/>
    </source>
</evidence>
<dbReference type="STRING" id="697281.Mahau_2259"/>
<dbReference type="AlphaFoldDB" id="F3ZVN4"/>
<evidence type="ECO:0000313" key="2">
    <source>
        <dbReference type="EMBL" id="AEE97428.1"/>
    </source>
</evidence>
<keyword evidence="1" id="KW-0472">Membrane</keyword>
<accession>F3ZVN4</accession>
<dbReference type="RefSeq" id="WP_013781854.1">
    <property type="nucleotide sequence ID" value="NC_015520.1"/>
</dbReference>
<protein>
    <recommendedName>
        <fullName evidence="4">DUF3307 domain-containing protein</fullName>
    </recommendedName>
</protein>
<dbReference type="InterPro" id="IPR021737">
    <property type="entry name" value="Phage_phiKZ_Orf197"/>
</dbReference>
<feature type="transmembrane region" description="Helical" evidence="1">
    <location>
        <begin position="222"/>
        <end position="243"/>
    </location>
</feature>
<feature type="transmembrane region" description="Helical" evidence="1">
    <location>
        <begin position="184"/>
        <end position="202"/>
    </location>
</feature>
<feature type="transmembrane region" description="Helical" evidence="1">
    <location>
        <begin position="44"/>
        <end position="71"/>
    </location>
</feature>
<dbReference type="EMBL" id="CP002360">
    <property type="protein sequence ID" value="AEE97428.1"/>
    <property type="molecule type" value="Genomic_DNA"/>
</dbReference>
<evidence type="ECO:0008006" key="4">
    <source>
        <dbReference type="Google" id="ProtNLM"/>
    </source>
</evidence>
<dbReference type="OrthoDB" id="5122730at2"/>
<keyword evidence="1" id="KW-0812">Transmembrane</keyword>
<gene>
    <name evidence="2" type="ordered locus">Mahau_2259</name>
</gene>
<evidence type="ECO:0000256" key="1">
    <source>
        <dbReference type="SAM" id="Phobius"/>
    </source>
</evidence>
<feature type="transmembrane region" description="Helical" evidence="1">
    <location>
        <begin position="133"/>
        <end position="155"/>
    </location>
</feature>